<dbReference type="InterPro" id="IPR053959">
    <property type="entry name" value="YvlB/LiaX_N"/>
</dbReference>
<dbReference type="InterPro" id="IPR016599">
    <property type="entry name" value="UCP012569"/>
</dbReference>
<evidence type="ECO:0000259" key="3">
    <source>
        <dbReference type="Pfam" id="PF22746"/>
    </source>
</evidence>
<dbReference type="PIRSF" id="PIRSF012569">
    <property type="entry name" value="UCP012569"/>
    <property type="match status" value="1"/>
</dbReference>
<dbReference type="Proteomes" id="UP000318138">
    <property type="component" value="Chromosome"/>
</dbReference>
<evidence type="ECO:0000256" key="1">
    <source>
        <dbReference type="SAM" id="MobiDB-lite"/>
    </source>
</evidence>
<reference evidence="5" key="1">
    <citation type="submission" date="2019-07" db="EMBL/GenBank/DDBJ databases">
        <title>Bacillus alkalisoli sp. nov. isolated from saline soil.</title>
        <authorList>
            <person name="Sun J.-Q."/>
            <person name="Xu L."/>
        </authorList>
    </citation>
    <scope>NUCLEOTIDE SEQUENCE [LARGE SCALE GENOMIC DNA]</scope>
    <source>
        <strain evidence="5">M4U3P1</strain>
    </source>
</reference>
<name>A0A859FHX1_9BACI</name>
<feature type="region of interest" description="Disordered" evidence="1">
    <location>
        <begin position="30"/>
        <end position="74"/>
    </location>
</feature>
<evidence type="ECO:0000259" key="2">
    <source>
        <dbReference type="Pfam" id="PF13349"/>
    </source>
</evidence>
<feature type="compositionally biased region" description="Low complexity" evidence="1">
    <location>
        <begin position="40"/>
        <end position="50"/>
    </location>
</feature>
<dbReference type="Pfam" id="PF22746">
    <property type="entry name" value="SHOCT-like_DUF2089-C"/>
    <property type="match status" value="1"/>
</dbReference>
<proteinExistence type="predicted"/>
<protein>
    <submittedName>
        <fullName evidence="4">DUF4097 domain-containing protein</fullName>
    </submittedName>
</protein>
<dbReference type="Pfam" id="PF13349">
    <property type="entry name" value="DUF4097"/>
    <property type="match status" value="1"/>
</dbReference>
<organism evidence="4 5">
    <name type="scientific">Paenalkalicoccus suaedae</name>
    <dbReference type="NCBI Taxonomy" id="2592382"/>
    <lineage>
        <taxon>Bacteria</taxon>
        <taxon>Bacillati</taxon>
        <taxon>Bacillota</taxon>
        <taxon>Bacilli</taxon>
        <taxon>Bacillales</taxon>
        <taxon>Bacillaceae</taxon>
        <taxon>Paenalkalicoccus</taxon>
    </lineage>
</organism>
<evidence type="ECO:0000313" key="5">
    <source>
        <dbReference type="Proteomes" id="UP000318138"/>
    </source>
</evidence>
<evidence type="ECO:0000313" key="4">
    <source>
        <dbReference type="EMBL" id="QKS72274.1"/>
    </source>
</evidence>
<sequence>MQEERRMILKMIEDGTISAEEGIKLLTALGEKEADKKTESASSASSTTTTHSHEVSQHVDVDRRTDTGYKQSEEKMSGFASKFSEFVDDAVNKIKELDLDFNFGSAQQVQHVFQHKDVFLKEADIHIENGSIELRPWNEKDIRIECDVQVYRVRSAEEARREFLRDAQFSFSNGKLRLESRKKTMKVNTVIYFPTDDLEKIKLYTFNGKISGEEIPVHVFSLKAVNGKVNFSRIDAKEVAIETVNGTIDLGRLNAVDGSLKTMNGTVRVEAARGNIDAESVNGSIYYHLSEPSQSKAYVKTTTGSIHVYVPNNAKTEGELKSTVGSINCHLPTMSVIEEKKEFANKRLTFIANKEGDGHFYIEAEAATGSVNVKNS</sequence>
<dbReference type="AlphaFoldDB" id="A0A859FHX1"/>
<feature type="compositionally biased region" description="Basic and acidic residues" evidence="1">
    <location>
        <begin position="30"/>
        <end position="39"/>
    </location>
</feature>
<dbReference type="EMBL" id="CP041372">
    <property type="protein sequence ID" value="QKS72274.1"/>
    <property type="molecule type" value="Genomic_DNA"/>
</dbReference>
<keyword evidence="5" id="KW-1185">Reference proteome</keyword>
<accession>A0A859FHX1</accession>
<feature type="domain" description="YvlB/LiaX N-terminal" evidence="3">
    <location>
        <begin position="3"/>
        <end position="33"/>
    </location>
</feature>
<gene>
    <name evidence="4" type="ORF">FLK61_37190</name>
</gene>
<feature type="compositionally biased region" description="Basic and acidic residues" evidence="1">
    <location>
        <begin position="51"/>
        <end position="74"/>
    </location>
</feature>
<dbReference type="InterPro" id="IPR025164">
    <property type="entry name" value="Toastrack_DUF4097"/>
</dbReference>
<dbReference type="RefSeq" id="WP_176010256.1">
    <property type="nucleotide sequence ID" value="NZ_CP041372.2"/>
</dbReference>
<feature type="domain" description="DUF4097" evidence="2">
    <location>
        <begin position="185"/>
        <end position="342"/>
    </location>
</feature>
<dbReference type="KEGG" id="psua:FLK61_37190"/>